<dbReference type="Proteomes" id="UP001179361">
    <property type="component" value="Unassembled WGS sequence"/>
</dbReference>
<dbReference type="SUPFAM" id="SSF56349">
    <property type="entry name" value="DNA breaking-rejoining enzymes"/>
    <property type="match status" value="1"/>
</dbReference>
<evidence type="ECO:0000256" key="1">
    <source>
        <dbReference type="ARBA" id="ARBA00023172"/>
    </source>
</evidence>
<dbReference type="EMBL" id="JAJNOC010000001">
    <property type="protein sequence ID" value="MCD2514733.1"/>
    <property type="molecule type" value="Genomic_DNA"/>
</dbReference>
<comment type="caution">
    <text evidence="2">The sequence shown here is derived from an EMBL/GenBank/DDBJ whole genome shotgun (WGS) entry which is preliminary data.</text>
</comment>
<gene>
    <name evidence="2" type="ORF">LQ564_00215</name>
</gene>
<keyword evidence="3" id="KW-1185">Reference proteome</keyword>
<evidence type="ECO:0000313" key="2">
    <source>
        <dbReference type="EMBL" id="MCD2514733.1"/>
    </source>
</evidence>
<reference evidence="2" key="1">
    <citation type="submission" date="2021-11" db="EMBL/GenBank/DDBJ databases">
        <title>The complete genome of Massilia sp sp. G4R7.</title>
        <authorList>
            <person name="Liu L."/>
            <person name="Yue J."/>
            <person name="Yuan J."/>
            <person name="Yang F."/>
            <person name="Li L."/>
        </authorList>
    </citation>
    <scope>NUCLEOTIDE SEQUENCE</scope>
    <source>
        <strain evidence="2">G4R7</strain>
    </source>
</reference>
<dbReference type="Gene3D" id="1.10.443.10">
    <property type="entry name" value="Intergrase catalytic core"/>
    <property type="match status" value="1"/>
</dbReference>
<evidence type="ECO:0000313" key="3">
    <source>
        <dbReference type="Proteomes" id="UP001179361"/>
    </source>
</evidence>
<keyword evidence="1" id="KW-0233">DNA recombination</keyword>
<sequence>MHEDGQNLDLSFPKIPAGEKETPLNLNRLLYKGGASTRIDKAEKAIREGLLGEVIFDRIPFVQLSHTYISDSLAAGGSAQTARVQIRELTEFFNWADRHSAELTVSGIINSYLEWSDYLLHRCKVAKSINQQTIYSRARMVGQIIDKALERTKPILRATRIKRPNPRKTPRGAKADKQNLDETFKFGRFVQDICDGLPLEVIWKDHHVRIQLQQGGELEYRFSNRTPTTEKRRSAVNKANLALAAYKANRSLDHRFRRDMVNLRMQAELLMFMAQTGMNLAQAQNISLYRFSYSSDIDGYKVREYKPRRKGEVLFEIFSEYRSHFERYLEWRRKIFPETEKRIFPFIRVHGAHESGRLHFGALKSACKLSGVKWITPSALRSTRINWLLRRSGDPEITAEMAQHHAKTLLTVYEIPSQQRAISEIVRFHVSNDPALVDKAILLAAAPGACDGIPTTSSEKPISAPEPDCRSPSGCLWCDHHRDIDTLDYVWSLASFRHLKIIEVGKEPLKKGKDQSVSPAEHSVDRLTEKLKFFRESKSIRRDWVEESLMRIEEGHYHDQWSYIIESMEGEIK</sequence>
<organism evidence="2 3">
    <name type="scientific">Massilia phyllostachyos</name>
    <dbReference type="NCBI Taxonomy" id="2898585"/>
    <lineage>
        <taxon>Bacteria</taxon>
        <taxon>Pseudomonadati</taxon>
        <taxon>Pseudomonadota</taxon>
        <taxon>Betaproteobacteria</taxon>
        <taxon>Burkholderiales</taxon>
        <taxon>Oxalobacteraceae</taxon>
        <taxon>Telluria group</taxon>
        <taxon>Massilia</taxon>
    </lineage>
</organism>
<dbReference type="RefSeq" id="WP_231056082.1">
    <property type="nucleotide sequence ID" value="NZ_JAJNOC010000001.1"/>
</dbReference>
<proteinExistence type="predicted"/>
<dbReference type="InterPro" id="IPR011010">
    <property type="entry name" value="DNA_brk_join_enz"/>
</dbReference>
<accession>A0ABS8PYZ9</accession>
<protein>
    <submittedName>
        <fullName evidence="2">Site-specific integrase</fullName>
    </submittedName>
</protein>
<name>A0ABS8PYZ9_9BURK</name>
<dbReference type="InterPro" id="IPR013762">
    <property type="entry name" value="Integrase-like_cat_sf"/>
</dbReference>